<keyword evidence="9 12" id="KW-0808">Transferase</keyword>
<reference evidence="15" key="1">
    <citation type="thesis" date="2020" institute="ProQuest LLC" country="789 East Eisenhower Parkway, Ann Arbor, MI, USA">
        <title>Comparative Genomics and Chromosome Evolution.</title>
        <authorList>
            <person name="Mudd A.B."/>
        </authorList>
    </citation>
    <scope>NUCLEOTIDE SEQUENCE</scope>
    <source>
        <strain evidence="15">HN-11 Male</strain>
        <tissue evidence="15">Kidney and liver</tissue>
    </source>
</reference>
<dbReference type="Pfam" id="PF01729">
    <property type="entry name" value="QRPTase_C"/>
    <property type="match status" value="1"/>
</dbReference>
<dbReference type="NCBIfam" id="TIGR00078">
    <property type="entry name" value="nadC"/>
    <property type="match status" value="1"/>
</dbReference>
<comment type="caution">
    <text evidence="15">The sequence shown here is derived from an EMBL/GenBank/DDBJ whole genome shotgun (WGS) entry which is preliminary data.</text>
</comment>
<evidence type="ECO:0000256" key="11">
    <source>
        <dbReference type="ARBA" id="ARBA00047445"/>
    </source>
</evidence>
<dbReference type="Gene3D" id="3.20.20.70">
    <property type="entry name" value="Aldolase class I"/>
    <property type="match status" value="1"/>
</dbReference>
<evidence type="ECO:0000256" key="9">
    <source>
        <dbReference type="ARBA" id="ARBA00022679"/>
    </source>
</evidence>
<dbReference type="Pfam" id="PF02749">
    <property type="entry name" value="QRPTase_N"/>
    <property type="match status" value="1"/>
</dbReference>
<comment type="catalytic activity">
    <reaction evidence="11 12">
        <text>nicotinate beta-D-ribonucleotide + CO2 + diphosphate = quinolinate + 5-phospho-alpha-D-ribose 1-diphosphate + 2 H(+)</text>
        <dbReference type="Rhea" id="RHEA:12733"/>
        <dbReference type="ChEBI" id="CHEBI:15378"/>
        <dbReference type="ChEBI" id="CHEBI:16526"/>
        <dbReference type="ChEBI" id="CHEBI:29959"/>
        <dbReference type="ChEBI" id="CHEBI:33019"/>
        <dbReference type="ChEBI" id="CHEBI:57502"/>
        <dbReference type="ChEBI" id="CHEBI:58017"/>
        <dbReference type="EC" id="2.4.2.19"/>
    </reaction>
</comment>
<dbReference type="OrthoDB" id="10067394at2759"/>
<sequence length="310" mass="33379">MVHIDLRFLLPRCRLQQLARDWLAEDAPWLDFSGWAASCGGEGYQEAVLLCKSAGVLAGSPFFDAVCKEANCSVEWERDEGTWLEPVTRVATVRGHVNDLLLAERPALNALSRVSGVATLARQVSEQARAAGWTGQVTGTRKTTPGFRLPEKYGLLVGGAGTHRYGTGDLVMLKDNHIWAMGGVRNALHTVHTLLGRTLKVEVECRSLEEALEAAEGGADIIMLDNFSTELLHQSAFSVKAAFPGIIVEASGGITPQNLLQYLGPHVDMVSMGCLTQGPPSIDFSLKLAKGLKKTSCTSHPSPTTSTDLQ</sequence>
<feature type="domain" description="Quinolinate phosphoribosyl transferase N-terminal" evidence="14">
    <location>
        <begin position="46"/>
        <end position="115"/>
    </location>
</feature>
<keyword evidence="8 12" id="KW-0328">Glycosyltransferase</keyword>
<evidence type="ECO:0000256" key="6">
    <source>
        <dbReference type="ARBA" id="ARBA00020990"/>
    </source>
</evidence>
<dbReference type="InterPro" id="IPR004393">
    <property type="entry name" value="NadC"/>
</dbReference>
<dbReference type="CDD" id="cd01572">
    <property type="entry name" value="QPRTase"/>
    <property type="match status" value="1"/>
</dbReference>
<dbReference type="GO" id="GO:0009435">
    <property type="term" value="P:NAD+ biosynthetic process"/>
    <property type="evidence" value="ECO:0007669"/>
    <property type="project" value="UniProtKB-UniPathway"/>
</dbReference>
<dbReference type="PIRSF" id="PIRSF006250">
    <property type="entry name" value="NadC_ModD"/>
    <property type="match status" value="1"/>
</dbReference>
<comment type="similarity">
    <text evidence="3 12">Belongs to the NadC/ModD family.</text>
</comment>
<evidence type="ECO:0000256" key="2">
    <source>
        <dbReference type="ARBA" id="ARBA00004893"/>
    </source>
</evidence>
<keyword evidence="7 12" id="KW-0662">Pyridine nucleotide biosynthesis</keyword>
<dbReference type="GO" id="GO:0004514">
    <property type="term" value="F:nicotinate-nucleotide diphosphorylase (carboxylating) activity"/>
    <property type="evidence" value="ECO:0007669"/>
    <property type="project" value="UniProtKB-EC"/>
</dbReference>
<dbReference type="PANTHER" id="PTHR32179">
    <property type="entry name" value="NICOTINATE-NUCLEOTIDE PYROPHOSPHORYLASE [CARBOXYLATING]"/>
    <property type="match status" value="1"/>
</dbReference>
<organism evidence="15 16">
    <name type="scientific">Eleutherodactylus coqui</name>
    <name type="common">Puerto Rican coqui</name>
    <dbReference type="NCBI Taxonomy" id="57060"/>
    <lineage>
        <taxon>Eukaryota</taxon>
        <taxon>Metazoa</taxon>
        <taxon>Chordata</taxon>
        <taxon>Craniata</taxon>
        <taxon>Vertebrata</taxon>
        <taxon>Euteleostomi</taxon>
        <taxon>Amphibia</taxon>
        <taxon>Batrachia</taxon>
        <taxon>Anura</taxon>
        <taxon>Neobatrachia</taxon>
        <taxon>Hyloidea</taxon>
        <taxon>Eleutherodactylidae</taxon>
        <taxon>Eleutherodactylinae</taxon>
        <taxon>Eleutherodactylus</taxon>
        <taxon>Eleutherodactylus</taxon>
    </lineage>
</organism>
<dbReference type="AlphaFoldDB" id="A0A8J6FQ23"/>
<dbReference type="SUPFAM" id="SSF54675">
    <property type="entry name" value="Nicotinate/Quinolinate PRTase N-terminal domain-like"/>
    <property type="match status" value="1"/>
</dbReference>
<evidence type="ECO:0000256" key="7">
    <source>
        <dbReference type="ARBA" id="ARBA00022642"/>
    </source>
</evidence>
<evidence type="ECO:0000313" key="15">
    <source>
        <dbReference type="EMBL" id="KAG9490665.1"/>
    </source>
</evidence>
<feature type="domain" description="Quinolinate phosphoribosyl transferase C-terminal" evidence="13">
    <location>
        <begin position="117"/>
        <end position="287"/>
    </location>
</feature>
<dbReference type="Gene3D" id="3.90.1170.20">
    <property type="entry name" value="Quinolinate phosphoribosyl transferase, N-terminal domain"/>
    <property type="match status" value="1"/>
</dbReference>
<keyword evidence="16" id="KW-1185">Reference proteome</keyword>
<evidence type="ECO:0000256" key="1">
    <source>
        <dbReference type="ARBA" id="ARBA00003237"/>
    </source>
</evidence>
<comment type="function">
    <text evidence="1 12">Involved in the catabolism of quinolinic acid (QA).</text>
</comment>
<dbReference type="FunFam" id="3.20.20.70:FF:000090">
    <property type="entry name" value="Nicotinate-nucleotide pyrophosphorylase [carboxylating]"/>
    <property type="match status" value="1"/>
</dbReference>
<dbReference type="UniPathway" id="UPA00253">
    <property type="reaction ID" value="UER00331"/>
</dbReference>
<evidence type="ECO:0000259" key="13">
    <source>
        <dbReference type="Pfam" id="PF01729"/>
    </source>
</evidence>
<dbReference type="PANTHER" id="PTHR32179:SF3">
    <property type="entry name" value="NICOTINATE-NUCLEOTIDE PYROPHOSPHORYLASE [CARBOXYLATING]"/>
    <property type="match status" value="1"/>
</dbReference>
<dbReference type="SUPFAM" id="SSF51690">
    <property type="entry name" value="Nicotinate/Quinolinate PRTase C-terminal domain-like"/>
    <property type="match status" value="1"/>
</dbReference>
<evidence type="ECO:0000259" key="14">
    <source>
        <dbReference type="Pfam" id="PF02749"/>
    </source>
</evidence>
<evidence type="ECO:0000256" key="4">
    <source>
        <dbReference type="ARBA" id="ARBA00011218"/>
    </source>
</evidence>
<dbReference type="EC" id="2.4.2.19" evidence="5 12"/>
<evidence type="ECO:0000256" key="10">
    <source>
        <dbReference type="ARBA" id="ARBA00033102"/>
    </source>
</evidence>
<protein>
    <recommendedName>
        <fullName evidence="6 12">Nicotinate-nucleotide pyrophosphorylase [carboxylating]</fullName>
        <ecNumber evidence="5 12">2.4.2.19</ecNumber>
    </recommendedName>
    <alternativeName>
        <fullName evidence="10 12">Quinolinate phosphoribosyltransferase [decarboxylating]</fullName>
    </alternativeName>
</protein>
<name>A0A8J6FQ23_ELECQ</name>
<proteinExistence type="inferred from homology"/>
<evidence type="ECO:0000313" key="16">
    <source>
        <dbReference type="Proteomes" id="UP000770717"/>
    </source>
</evidence>
<dbReference type="EMBL" id="WNTK01000002">
    <property type="protein sequence ID" value="KAG9490665.1"/>
    <property type="molecule type" value="Genomic_DNA"/>
</dbReference>
<dbReference type="InterPro" id="IPR036068">
    <property type="entry name" value="Nicotinate_pribotase-like_C"/>
</dbReference>
<dbReference type="InterPro" id="IPR013785">
    <property type="entry name" value="Aldolase_TIM"/>
</dbReference>
<comment type="pathway">
    <text evidence="2 12">Cofactor biosynthesis; NAD(+) biosynthesis; nicotinate D-ribonucleotide from quinolinate: step 1/1.</text>
</comment>
<gene>
    <name evidence="15" type="ORF">GDO78_006141</name>
</gene>
<evidence type="ECO:0000256" key="5">
    <source>
        <dbReference type="ARBA" id="ARBA00011944"/>
    </source>
</evidence>
<comment type="subunit">
    <text evidence="4 12">Hexamer formed by 3 homodimers.</text>
</comment>
<evidence type="ECO:0000256" key="3">
    <source>
        <dbReference type="ARBA" id="ARBA00009400"/>
    </source>
</evidence>
<evidence type="ECO:0000256" key="8">
    <source>
        <dbReference type="ARBA" id="ARBA00022676"/>
    </source>
</evidence>
<dbReference type="GO" id="GO:0005737">
    <property type="term" value="C:cytoplasm"/>
    <property type="evidence" value="ECO:0007669"/>
    <property type="project" value="TreeGrafter"/>
</dbReference>
<dbReference type="InterPro" id="IPR037128">
    <property type="entry name" value="Quinolinate_PRibosylTase_N_sf"/>
</dbReference>
<dbReference type="Proteomes" id="UP000770717">
    <property type="component" value="Unassembled WGS sequence"/>
</dbReference>
<dbReference type="GO" id="GO:0034213">
    <property type="term" value="P:quinolinate catabolic process"/>
    <property type="evidence" value="ECO:0007669"/>
    <property type="project" value="TreeGrafter"/>
</dbReference>
<dbReference type="InterPro" id="IPR022412">
    <property type="entry name" value="Quinolinate_PRibosylTrfase_N"/>
</dbReference>
<accession>A0A8J6FQ23</accession>
<dbReference type="InterPro" id="IPR027277">
    <property type="entry name" value="NadC/ModD"/>
</dbReference>
<dbReference type="InterPro" id="IPR002638">
    <property type="entry name" value="Quinolinate_PRibosylTrfase_C"/>
</dbReference>
<evidence type="ECO:0000256" key="12">
    <source>
        <dbReference type="PIRNR" id="PIRNR006250"/>
    </source>
</evidence>